<keyword evidence="3" id="KW-1185">Reference proteome</keyword>
<dbReference type="Pfam" id="PF25976">
    <property type="entry name" value="LpqB_N"/>
    <property type="match status" value="1"/>
</dbReference>
<sequence>MTAAADSHHARRPGPRRRPAAVLVVVVAALLVLAGCASLPRSGPVTASDPDLPAAQGIGLFARGPEVGASPQEIVDGFLAASAAGYSDDFLVARQFLAGTAEQTWQPLAQVRIFADAQPQYTRTRDGAVRLSVASQATVDSDGRFTESGPQAAIETEFTLVRDTDGEWRIIELDDGVLVPFAIFSSVYVQSALYFVTPDRQAFVPEVRWFPRENLATALVRGLLQGPSPWLSPGVVNMAPTGTRMTVESVAVTDGVAQVNLSAESLAAEPEERALFAAQLTRTLREVPGVQEVQLTAASAPYEITDDVPELPAYPYSSRNPVVVADGALAEVDGGEVVPRPGADQLAGLDPRHPAVGYEQQNPTTVFLDGADRLMAAAGADAPVELVTGAGLVPPSVDLRGWVWTTPAGNEGTLVAVRPDRTRVGVAAPWLDGGTVVSLRISREGARAVVVWQAAGSTVIDAAAVVRDVDGTPRALADPVRIGDRVTAAADLAWVDENTVAVLGDSGGDSEPTVHLLPLGGPTSRLPVVEGAVSIAAGRGERSILLGTGDGRLYERTGAAWRAVHDDVFDPALPG</sequence>
<dbReference type="Pfam" id="PF10647">
    <property type="entry name" value="Gmad1"/>
    <property type="match status" value="1"/>
</dbReference>
<dbReference type="InterPro" id="IPR018910">
    <property type="entry name" value="LpqB_C"/>
</dbReference>
<dbReference type="SMART" id="SM00909">
    <property type="entry name" value="Germane"/>
    <property type="match status" value="1"/>
</dbReference>
<dbReference type="RefSeq" id="WP_143419238.1">
    <property type="nucleotide sequence ID" value="NZ_VJXR01000053.1"/>
</dbReference>
<comment type="caution">
    <text evidence="2">The sequence shown here is derived from an EMBL/GenBank/DDBJ whole genome shotgun (WGS) entry which is preliminary data.</text>
</comment>
<reference evidence="2 3" key="1">
    <citation type="submission" date="2019-07" db="EMBL/GenBank/DDBJ databases">
        <title>Georgenia wutianyii sp. nov. and Georgenia *** sp. nov. isolated from plateau pika (Ochotona curzoniae) in the Qinghai-Tibet plateau of China.</title>
        <authorList>
            <person name="Tian Z."/>
        </authorList>
    </citation>
    <scope>NUCLEOTIDE SEQUENCE [LARGE SCALE GENOMIC DNA]</scope>
    <source>
        <strain evidence="2 3">Z446</strain>
    </source>
</reference>
<dbReference type="AlphaFoldDB" id="A0A552WN55"/>
<name>A0A552WN55_9MICO</name>
<dbReference type="InterPro" id="IPR019606">
    <property type="entry name" value="GerMN"/>
</dbReference>
<gene>
    <name evidence="2" type="ORF">FJ693_14745</name>
</gene>
<organism evidence="2 3">
    <name type="scientific">Georgenia yuyongxinii</name>
    <dbReference type="NCBI Taxonomy" id="2589797"/>
    <lineage>
        <taxon>Bacteria</taxon>
        <taxon>Bacillati</taxon>
        <taxon>Actinomycetota</taxon>
        <taxon>Actinomycetes</taxon>
        <taxon>Micrococcales</taxon>
        <taxon>Bogoriellaceae</taxon>
        <taxon>Georgenia</taxon>
    </lineage>
</organism>
<dbReference type="Proteomes" id="UP000318693">
    <property type="component" value="Unassembled WGS sequence"/>
</dbReference>
<evidence type="ECO:0000259" key="1">
    <source>
        <dbReference type="SMART" id="SM00909"/>
    </source>
</evidence>
<dbReference type="EMBL" id="VJXR01000053">
    <property type="protein sequence ID" value="TRW44134.1"/>
    <property type="molecule type" value="Genomic_DNA"/>
</dbReference>
<dbReference type="Pfam" id="PF10646">
    <property type="entry name" value="Germane"/>
    <property type="match status" value="1"/>
</dbReference>
<proteinExistence type="predicted"/>
<evidence type="ECO:0000313" key="3">
    <source>
        <dbReference type="Proteomes" id="UP000318693"/>
    </source>
</evidence>
<accession>A0A552WN55</accession>
<protein>
    <recommendedName>
        <fullName evidence="1">GerMN domain-containing protein</fullName>
    </recommendedName>
</protein>
<feature type="domain" description="GerMN" evidence="1">
    <location>
        <begin position="216"/>
        <end position="306"/>
    </location>
</feature>
<evidence type="ECO:0000313" key="2">
    <source>
        <dbReference type="EMBL" id="TRW44134.1"/>
    </source>
</evidence>
<dbReference type="InterPro" id="IPR059026">
    <property type="entry name" value="LpqB_N"/>
</dbReference>